<dbReference type="RefSeq" id="WP_105515213.1">
    <property type="nucleotide sequence ID" value="NZ_PVEP01000005.1"/>
</dbReference>
<keyword evidence="2" id="KW-1185">Reference proteome</keyword>
<dbReference type="AlphaFoldDB" id="A0A2S8S6K0"/>
<evidence type="ECO:0000313" key="1">
    <source>
        <dbReference type="EMBL" id="PQV56368.1"/>
    </source>
</evidence>
<gene>
    <name evidence="1" type="ORF">LX70_02634</name>
</gene>
<name>A0A2S8S6K0_9RHOB</name>
<dbReference type="OrthoDB" id="8478344at2"/>
<comment type="caution">
    <text evidence="1">The sequence shown here is derived from an EMBL/GenBank/DDBJ whole genome shotgun (WGS) entry which is preliminary data.</text>
</comment>
<protein>
    <submittedName>
        <fullName evidence="1">Uncharacterized protein</fullName>
    </submittedName>
</protein>
<sequence>MGVVRMKSWRSHPAITGQAANSVSAPDRLPQLPPAGRYAVHPFAGRFAVVNHTGNAVATLKVSRRDAEELAHKLNETAEREERFGQAMRRPCLCCEREFTSEGIHNRLCPYCRHLDHAPMTR</sequence>
<organism evidence="1 2">
    <name type="scientific">Albidovulum denitrificans</name>
    <dbReference type="NCBI Taxonomy" id="404881"/>
    <lineage>
        <taxon>Bacteria</taxon>
        <taxon>Pseudomonadati</taxon>
        <taxon>Pseudomonadota</taxon>
        <taxon>Alphaproteobacteria</taxon>
        <taxon>Rhodobacterales</taxon>
        <taxon>Paracoccaceae</taxon>
        <taxon>Albidovulum</taxon>
    </lineage>
</organism>
<proteinExistence type="predicted"/>
<evidence type="ECO:0000313" key="2">
    <source>
        <dbReference type="Proteomes" id="UP000238338"/>
    </source>
</evidence>
<dbReference type="EMBL" id="PVEP01000005">
    <property type="protein sequence ID" value="PQV56368.1"/>
    <property type="molecule type" value="Genomic_DNA"/>
</dbReference>
<dbReference type="Proteomes" id="UP000238338">
    <property type="component" value="Unassembled WGS sequence"/>
</dbReference>
<accession>A0A2S8S6K0</accession>
<reference evidence="1 2" key="1">
    <citation type="submission" date="2018-02" db="EMBL/GenBank/DDBJ databases">
        <title>Genomic Encyclopedia of Archaeal and Bacterial Type Strains, Phase II (KMG-II): from individual species to whole genera.</title>
        <authorList>
            <person name="Goeker M."/>
        </authorList>
    </citation>
    <scope>NUCLEOTIDE SEQUENCE [LARGE SCALE GENOMIC DNA]</scope>
    <source>
        <strain evidence="1 2">DSM 18921</strain>
    </source>
</reference>